<dbReference type="CDD" id="cd16917">
    <property type="entry name" value="HATPase_UhpB-NarQ-NarX-like"/>
    <property type="match status" value="1"/>
</dbReference>
<dbReference type="InterPro" id="IPR004358">
    <property type="entry name" value="Sig_transdc_His_kin-like_C"/>
</dbReference>
<dbReference type="Proteomes" id="UP000321617">
    <property type="component" value="Unassembled WGS sequence"/>
</dbReference>
<dbReference type="GO" id="GO:0046983">
    <property type="term" value="F:protein dimerization activity"/>
    <property type="evidence" value="ECO:0007669"/>
    <property type="project" value="InterPro"/>
</dbReference>
<evidence type="ECO:0000256" key="3">
    <source>
        <dbReference type="ARBA" id="ARBA00004496"/>
    </source>
</evidence>
<keyword evidence="10" id="KW-0408">Iron</keyword>
<keyword evidence="15" id="KW-0175">Coiled coil</keyword>
<dbReference type="InterPro" id="IPR011712">
    <property type="entry name" value="Sig_transdc_His_kin_sub3_dim/P"/>
</dbReference>
<evidence type="ECO:0000256" key="10">
    <source>
        <dbReference type="ARBA" id="ARBA00023004"/>
    </source>
</evidence>
<gene>
    <name evidence="18" type="ORF">LX16_3757</name>
</gene>
<name>A0A562V539_9ACTN</name>
<evidence type="ECO:0000313" key="19">
    <source>
        <dbReference type="Proteomes" id="UP000321617"/>
    </source>
</evidence>
<feature type="transmembrane region" description="Helical" evidence="16">
    <location>
        <begin position="141"/>
        <end position="159"/>
    </location>
</feature>
<dbReference type="Gene3D" id="1.20.5.1930">
    <property type="match status" value="1"/>
</dbReference>
<keyword evidence="19" id="KW-1185">Reference proteome</keyword>
<evidence type="ECO:0000256" key="7">
    <source>
        <dbReference type="ARBA" id="ARBA00022490"/>
    </source>
</evidence>
<organism evidence="18 19">
    <name type="scientific">Stackebrandtia albiflava</name>
    <dbReference type="NCBI Taxonomy" id="406432"/>
    <lineage>
        <taxon>Bacteria</taxon>
        <taxon>Bacillati</taxon>
        <taxon>Actinomycetota</taxon>
        <taxon>Actinomycetes</taxon>
        <taxon>Glycomycetales</taxon>
        <taxon>Glycomycetaceae</taxon>
        <taxon>Stackebrandtia</taxon>
    </lineage>
</organism>
<evidence type="ECO:0000256" key="6">
    <source>
        <dbReference type="ARBA" id="ARBA00022485"/>
    </source>
</evidence>
<dbReference type="SUPFAM" id="SSF55874">
    <property type="entry name" value="ATPase domain of HSP90 chaperone/DNA topoisomerase II/histidine kinase"/>
    <property type="match status" value="1"/>
</dbReference>
<keyword evidence="16" id="KW-0812">Transmembrane</keyword>
<evidence type="ECO:0000259" key="17">
    <source>
        <dbReference type="SMART" id="SM00387"/>
    </source>
</evidence>
<evidence type="ECO:0000256" key="4">
    <source>
        <dbReference type="ARBA" id="ARBA00012438"/>
    </source>
</evidence>
<keyword evidence="8" id="KW-0808">Transferase</keyword>
<dbReference type="PRINTS" id="PR00344">
    <property type="entry name" value="BCTRLSENSOR"/>
</dbReference>
<dbReference type="EMBL" id="VLLL01000006">
    <property type="protein sequence ID" value="TWJ12990.1"/>
    <property type="molecule type" value="Genomic_DNA"/>
</dbReference>
<feature type="coiled-coil region" evidence="15">
    <location>
        <begin position="162"/>
        <end position="196"/>
    </location>
</feature>
<dbReference type="AlphaFoldDB" id="A0A562V539"/>
<keyword evidence="16" id="KW-0472">Membrane</keyword>
<dbReference type="GO" id="GO:0000155">
    <property type="term" value="F:phosphorelay sensor kinase activity"/>
    <property type="evidence" value="ECO:0007669"/>
    <property type="project" value="InterPro"/>
</dbReference>
<dbReference type="InterPro" id="IPR017205">
    <property type="entry name" value="Sig_transdc_His_kinase_ChrS"/>
</dbReference>
<comment type="caution">
    <text evidence="18">The sequence shown here is derived from an EMBL/GenBank/DDBJ whole genome shotgun (WGS) entry which is preliminary data.</text>
</comment>
<protein>
    <recommendedName>
        <fullName evidence="5">Oxygen sensor histidine kinase NreB</fullName>
        <ecNumber evidence="4">2.7.13.3</ecNumber>
    </recommendedName>
    <alternativeName>
        <fullName evidence="14">Nitrogen regulation protein B</fullName>
    </alternativeName>
</protein>
<comment type="catalytic activity">
    <reaction evidence="1">
        <text>ATP + protein L-histidine = ADP + protein N-phospho-L-histidine.</text>
        <dbReference type="EC" id="2.7.13.3"/>
    </reaction>
</comment>
<feature type="domain" description="Histidine kinase/HSP90-like ATPase" evidence="17">
    <location>
        <begin position="315"/>
        <end position="405"/>
    </location>
</feature>
<evidence type="ECO:0000313" key="18">
    <source>
        <dbReference type="EMBL" id="TWJ12990.1"/>
    </source>
</evidence>
<sequence>MTADPHEHRIRRWNLWWTLAPYVALLLVAVVALITGTEHPWPVIGLSVAAAAWHAWWIQSHPHWWERAMVPMSAYLAGMLALLTVLCELDGRFAVAAAACYPTVFVALRGGWAYPAVFAVSLLTVPGGPVTVVTGGITPDALVIPLLWAGVVCFIGGMSRSLERETARRGELNRALARANRELTALGAENAALQRRLVDQAHRAGVTAERYWIAREFHDTLAQGLAGITTQLDTVDAEVPDLPTRARRRLHTARRLARDSLVEARRAVEALPPGPLATASLPEAVESVVRDWREQHEGEIALTVTGAVTVLPEPAEAALLRAVQEAIGNVAAHARARRTVVTLSYMEDTVLLDVRDDGHGRHPTATTGLGLAAMRDRIHRLGGEVVVEAIPGTGTAVAVSVPIRATAAA</sequence>
<dbReference type="EC" id="2.7.13.3" evidence="4"/>
<evidence type="ECO:0000256" key="15">
    <source>
        <dbReference type="SAM" id="Coils"/>
    </source>
</evidence>
<dbReference type="PIRSF" id="PIRSF037434">
    <property type="entry name" value="STHK_ChrS"/>
    <property type="match status" value="1"/>
</dbReference>
<keyword evidence="7" id="KW-0963">Cytoplasm</keyword>
<keyword evidence="6" id="KW-0479">Metal-binding</keyword>
<evidence type="ECO:0000256" key="1">
    <source>
        <dbReference type="ARBA" id="ARBA00000085"/>
    </source>
</evidence>
<dbReference type="Gene3D" id="3.30.565.10">
    <property type="entry name" value="Histidine kinase-like ATPase, C-terminal domain"/>
    <property type="match status" value="1"/>
</dbReference>
<keyword evidence="11" id="KW-0902">Two-component regulatory system</keyword>
<evidence type="ECO:0000256" key="12">
    <source>
        <dbReference type="ARBA" id="ARBA00023014"/>
    </source>
</evidence>
<evidence type="ECO:0000256" key="2">
    <source>
        <dbReference type="ARBA" id="ARBA00001966"/>
    </source>
</evidence>
<dbReference type="SMART" id="SM00387">
    <property type="entry name" value="HATPase_c"/>
    <property type="match status" value="1"/>
</dbReference>
<dbReference type="GO" id="GO:0005737">
    <property type="term" value="C:cytoplasm"/>
    <property type="evidence" value="ECO:0007669"/>
    <property type="project" value="UniProtKB-SubCell"/>
</dbReference>
<evidence type="ECO:0000256" key="5">
    <source>
        <dbReference type="ARBA" id="ARBA00017322"/>
    </source>
</evidence>
<dbReference type="Pfam" id="PF02518">
    <property type="entry name" value="HATPase_c"/>
    <property type="match status" value="1"/>
</dbReference>
<keyword evidence="9 18" id="KW-0418">Kinase</keyword>
<evidence type="ECO:0000256" key="9">
    <source>
        <dbReference type="ARBA" id="ARBA00022777"/>
    </source>
</evidence>
<proteinExistence type="predicted"/>
<dbReference type="InterPro" id="IPR003594">
    <property type="entry name" value="HATPase_dom"/>
</dbReference>
<feature type="transmembrane region" description="Helical" evidence="16">
    <location>
        <begin position="64"/>
        <end position="86"/>
    </location>
</feature>
<accession>A0A562V539</accession>
<evidence type="ECO:0000256" key="11">
    <source>
        <dbReference type="ARBA" id="ARBA00023012"/>
    </source>
</evidence>
<feature type="transmembrane region" description="Helical" evidence="16">
    <location>
        <begin position="15"/>
        <end position="34"/>
    </location>
</feature>
<reference evidence="18 19" key="1">
    <citation type="journal article" date="2013" name="Stand. Genomic Sci.">
        <title>Genomic Encyclopedia of Type Strains, Phase I: The one thousand microbial genomes (KMG-I) project.</title>
        <authorList>
            <person name="Kyrpides N.C."/>
            <person name="Woyke T."/>
            <person name="Eisen J.A."/>
            <person name="Garrity G."/>
            <person name="Lilburn T.G."/>
            <person name="Beck B.J."/>
            <person name="Whitman W.B."/>
            <person name="Hugenholtz P."/>
            <person name="Klenk H.P."/>
        </authorList>
    </citation>
    <scope>NUCLEOTIDE SEQUENCE [LARGE SCALE GENOMIC DNA]</scope>
    <source>
        <strain evidence="18 19">DSM 45044</strain>
    </source>
</reference>
<comment type="cofactor">
    <cofactor evidence="2">
        <name>[4Fe-4S] cluster</name>
        <dbReference type="ChEBI" id="CHEBI:49883"/>
    </cofactor>
</comment>
<comment type="function">
    <text evidence="13">Member of the two-component regulatory system NreB/NreC involved in the control of dissimilatory nitrate/nitrite reduction in response to oxygen. NreB functions as a direct oxygen sensor histidine kinase which is autophosphorylated, in the absence of oxygen, probably at the conserved histidine residue, and transfers its phosphate group probably to a conserved aspartate residue of NreC. NreB/NreC activates the expression of the nitrate (narGHJI) and nitrite (nir) reductase operons, as well as the putative nitrate transporter gene narT.</text>
</comment>
<dbReference type="OrthoDB" id="144293at2"/>
<evidence type="ECO:0000256" key="14">
    <source>
        <dbReference type="ARBA" id="ARBA00030800"/>
    </source>
</evidence>
<dbReference type="Pfam" id="PF07730">
    <property type="entry name" value="HisKA_3"/>
    <property type="match status" value="1"/>
</dbReference>
<dbReference type="PANTHER" id="PTHR24421">
    <property type="entry name" value="NITRATE/NITRITE SENSOR PROTEIN NARX-RELATED"/>
    <property type="match status" value="1"/>
</dbReference>
<dbReference type="PANTHER" id="PTHR24421:SF62">
    <property type="entry name" value="SENSORY TRANSDUCTION HISTIDINE KINASE"/>
    <property type="match status" value="1"/>
</dbReference>
<keyword evidence="12" id="KW-0411">Iron-sulfur</keyword>
<dbReference type="GO" id="GO:0016020">
    <property type="term" value="C:membrane"/>
    <property type="evidence" value="ECO:0007669"/>
    <property type="project" value="InterPro"/>
</dbReference>
<dbReference type="GO" id="GO:0051539">
    <property type="term" value="F:4 iron, 4 sulfur cluster binding"/>
    <property type="evidence" value="ECO:0007669"/>
    <property type="project" value="UniProtKB-KW"/>
</dbReference>
<dbReference type="RefSeq" id="WP_147140536.1">
    <property type="nucleotide sequence ID" value="NZ_BAABIJ010000002.1"/>
</dbReference>
<keyword evidence="6" id="KW-0004">4Fe-4S</keyword>
<evidence type="ECO:0000256" key="16">
    <source>
        <dbReference type="SAM" id="Phobius"/>
    </source>
</evidence>
<comment type="subcellular location">
    <subcellularLocation>
        <location evidence="3">Cytoplasm</location>
    </subcellularLocation>
</comment>
<evidence type="ECO:0000256" key="8">
    <source>
        <dbReference type="ARBA" id="ARBA00022679"/>
    </source>
</evidence>
<keyword evidence="16" id="KW-1133">Transmembrane helix</keyword>
<dbReference type="InterPro" id="IPR036890">
    <property type="entry name" value="HATPase_C_sf"/>
</dbReference>
<dbReference type="InterPro" id="IPR050482">
    <property type="entry name" value="Sensor_HK_TwoCompSys"/>
</dbReference>
<evidence type="ECO:0000256" key="13">
    <source>
        <dbReference type="ARBA" id="ARBA00024827"/>
    </source>
</evidence>